<dbReference type="GeneTree" id="ENSGT01150000286915"/>
<evidence type="ECO:0000313" key="10">
    <source>
        <dbReference type="Proteomes" id="UP000265080"/>
    </source>
</evidence>
<reference evidence="9" key="2">
    <citation type="submission" date="2025-08" db="UniProtKB">
        <authorList>
            <consortium name="Ensembl"/>
        </authorList>
    </citation>
    <scope>IDENTIFICATION</scope>
</reference>
<dbReference type="InterPro" id="IPR027417">
    <property type="entry name" value="P-loop_NTPase"/>
</dbReference>
<dbReference type="InterPro" id="IPR041075">
    <property type="entry name" value="NOD1/2_WH"/>
</dbReference>
<keyword evidence="7" id="KW-0732">Signal</keyword>
<feature type="chain" id="PRO_5018087254" description="NACHT domain-containing protein" evidence="7">
    <location>
        <begin position="24"/>
        <end position="853"/>
    </location>
</feature>
<name>A0A3P8S0U4_AMPPE</name>
<keyword evidence="2" id="KW-0963">Cytoplasm</keyword>
<dbReference type="Ensembl" id="ENSAPET00000005261.1">
    <property type="protein sequence ID" value="ENSAPEP00000005124.1"/>
    <property type="gene ID" value="ENSAPEG00000003686.1"/>
</dbReference>
<dbReference type="GO" id="GO:0005524">
    <property type="term" value="F:ATP binding"/>
    <property type="evidence" value="ECO:0007669"/>
    <property type="project" value="UniProtKB-KW"/>
</dbReference>
<dbReference type="Pfam" id="PF17779">
    <property type="entry name" value="WHD_NOD2"/>
    <property type="match status" value="1"/>
</dbReference>
<dbReference type="SUPFAM" id="SSF52047">
    <property type="entry name" value="RNI-like"/>
    <property type="match status" value="1"/>
</dbReference>
<evidence type="ECO:0000256" key="4">
    <source>
        <dbReference type="ARBA" id="ARBA00022737"/>
    </source>
</evidence>
<evidence type="ECO:0000256" key="5">
    <source>
        <dbReference type="ARBA" id="ARBA00022741"/>
    </source>
</evidence>
<dbReference type="GO" id="GO:0005737">
    <property type="term" value="C:cytoplasm"/>
    <property type="evidence" value="ECO:0007669"/>
    <property type="project" value="UniProtKB-SubCell"/>
</dbReference>
<accession>A0A3P8S0U4</accession>
<evidence type="ECO:0000256" key="7">
    <source>
        <dbReference type="SAM" id="SignalP"/>
    </source>
</evidence>
<feature type="signal peptide" evidence="7">
    <location>
        <begin position="1"/>
        <end position="23"/>
    </location>
</feature>
<reference evidence="9 10" key="1">
    <citation type="submission" date="2018-03" db="EMBL/GenBank/DDBJ databases">
        <title>Finding Nemo's genes: A chromosome-scale reference assembly of the genome of the orange clownfish Amphiprion percula.</title>
        <authorList>
            <person name="Lehmann R."/>
        </authorList>
    </citation>
    <scope>NUCLEOTIDE SEQUENCE</scope>
</reference>
<dbReference type="SMART" id="SM01288">
    <property type="entry name" value="FISNA"/>
    <property type="match status" value="1"/>
</dbReference>
<dbReference type="Pfam" id="PF17776">
    <property type="entry name" value="NLRC4_HD2"/>
    <property type="match status" value="1"/>
</dbReference>
<evidence type="ECO:0000256" key="6">
    <source>
        <dbReference type="ARBA" id="ARBA00022840"/>
    </source>
</evidence>
<protein>
    <recommendedName>
        <fullName evidence="8">NACHT domain-containing protein</fullName>
    </recommendedName>
</protein>
<keyword evidence="10" id="KW-1185">Reference proteome</keyword>
<feature type="domain" description="NACHT" evidence="8">
    <location>
        <begin position="112"/>
        <end position="246"/>
    </location>
</feature>
<dbReference type="Pfam" id="PF13516">
    <property type="entry name" value="LRR_6"/>
    <property type="match status" value="2"/>
</dbReference>
<dbReference type="STRING" id="161767.ENSAPEP00000005124"/>
<reference evidence="9" key="3">
    <citation type="submission" date="2025-09" db="UniProtKB">
        <authorList>
            <consortium name="Ensembl"/>
        </authorList>
    </citation>
    <scope>IDENTIFICATION</scope>
</reference>
<dbReference type="InterPro" id="IPR051261">
    <property type="entry name" value="NLR"/>
</dbReference>
<dbReference type="OMA" id="PENESIW"/>
<dbReference type="Pfam" id="PF05729">
    <property type="entry name" value="NACHT"/>
    <property type="match status" value="1"/>
</dbReference>
<dbReference type="InterPro" id="IPR007111">
    <property type="entry name" value="NACHT_NTPase"/>
</dbReference>
<dbReference type="AlphaFoldDB" id="A0A3P8S0U4"/>
<dbReference type="FunFam" id="3.40.50.300:FF:001524">
    <property type="entry name" value="Si:dkey-126g1.7"/>
    <property type="match status" value="1"/>
</dbReference>
<comment type="subcellular location">
    <subcellularLocation>
        <location evidence="1">Cytoplasm</location>
    </subcellularLocation>
</comment>
<keyword evidence="5" id="KW-0547">Nucleotide-binding</keyword>
<dbReference type="Gene3D" id="3.40.50.300">
    <property type="entry name" value="P-loop containing nucleotide triphosphate hydrolases"/>
    <property type="match status" value="1"/>
</dbReference>
<dbReference type="InterPro" id="IPR041267">
    <property type="entry name" value="NLRP_HD2"/>
</dbReference>
<dbReference type="InterPro" id="IPR029495">
    <property type="entry name" value="NACHT-assoc"/>
</dbReference>
<dbReference type="PANTHER" id="PTHR24106">
    <property type="entry name" value="NACHT, LRR AND CARD DOMAINS-CONTAINING"/>
    <property type="match status" value="1"/>
</dbReference>
<keyword evidence="4" id="KW-0677">Repeat</keyword>
<dbReference type="SMART" id="SM00368">
    <property type="entry name" value="LRR_RI"/>
    <property type="match status" value="4"/>
</dbReference>
<dbReference type="InterPro" id="IPR032675">
    <property type="entry name" value="LRR_dom_sf"/>
</dbReference>
<dbReference type="PROSITE" id="PS50837">
    <property type="entry name" value="NACHT"/>
    <property type="match status" value="1"/>
</dbReference>
<evidence type="ECO:0000313" key="9">
    <source>
        <dbReference type="Ensembl" id="ENSAPEP00000005124.1"/>
    </source>
</evidence>
<keyword evidence="6" id="KW-0067">ATP-binding</keyword>
<keyword evidence="3" id="KW-0433">Leucine-rich repeat</keyword>
<dbReference type="InterPro" id="IPR001611">
    <property type="entry name" value="Leu-rich_rpt"/>
</dbReference>
<proteinExistence type="predicted"/>
<evidence type="ECO:0000256" key="2">
    <source>
        <dbReference type="ARBA" id="ARBA00022490"/>
    </source>
</evidence>
<dbReference type="Proteomes" id="UP000265080">
    <property type="component" value="Chromosome 13"/>
</dbReference>
<evidence type="ECO:0000256" key="1">
    <source>
        <dbReference type="ARBA" id="ARBA00004496"/>
    </source>
</evidence>
<dbReference type="Gene3D" id="3.80.10.10">
    <property type="entry name" value="Ribonuclease Inhibitor"/>
    <property type="match status" value="1"/>
</dbReference>
<organism evidence="9 10">
    <name type="scientific">Amphiprion percula</name>
    <name type="common">Orange clownfish</name>
    <name type="synonym">Lutjanus percula</name>
    <dbReference type="NCBI Taxonomy" id="161767"/>
    <lineage>
        <taxon>Eukaryota</taxon>
        <taxon>Metazoa</taxon>
        <taxon>Chordata</taxon>
        <taxon>Craniata</taxon>
        <taxon>Vertebrata</taxon>
        <taxon>Euteleostomi</taxon>
        <taxon>Actinopterygii</taxon>
        <taxon>Neopterygii</taxon>
        <taxon>Teleostei</taxon>
        <taxon>Neoteleostei</taxon>
        <taxon>Acanthomorphata</taxon>
        <taxon>Ovalentaria</taxon>
        <taxon>Pomacentridae</taxon>
        <taxon>Amphiprion</taxon>
    </lineage>
</organism>
<dbReference type="Pfam" id="PF14484">
    <property type="entry name" value="FISNA"/>
    <property type="match status" value="1"/>
</dbReference>
<sequence length="853" mass="97499">MNCWNIYCHLFIDLMLFLHSELAAAVCRRKLKCGLKKKFQRVFEGIAKAGQSTLLNEIYTELYITEGGTAEVNDEHEVRQIEAASRKADRAETSIRPEDMFKGSPGRDGPIRTVMTQGVAGIGKTVLTQKLTLDWAEDKSNQDIHFMFPLTFRELNVVKERKFSLVELVHHFFSETKAAGMCSFEDFQVVLIFDGLDECRLPLDFHHNEILTDVTESTSVDVLLTNLIRGKLLPSARLWITTRPAAANQIPPDCVDMVTEVRGFTDPQKEEYFRKRSRDEEQASSIISHMKTSRSLHIMCHIPVFCWITATVLEELLRTREGGDLPRTLTEMFIHHLVVQTKVKKVKYDGGAETDPHWSPDSRRMIESLGKLAFEQLQKGNLIFYESDLTECGIDVEAASKYSGVFTQIFREERGLYQDKVFCFVHLSVQEFLAAVYMFHCYTNRKEEVLEDFLGKDWKDENRDTLDVFLKRVMEKSLRSKNGHLDLFVRFLHGLCLESNQRLLGGLLGQTENRPEMIQRVINNLKEMTSYEMSPDRSINIFHCLMEMKDLSIHQEIREFLQSGNRSEKFLSEIHCSALAYMLQMSEEVLDELELNKYRTSEEGKLRLIPAVRNCRKFRFYGYRPSESHCEVVASALKSNPSHLIELDLYGNNLQDSGVKHLSAGLQSPNCKLETLRLFDCRLSEISCDFLVSALKSNPSHLELLDLSSNNLKDSGVKHLSGFLESPDCILKDLSLSDVSCDSLVSALKSNPSHLKHLDLRGNILQYSSVEHLLDLVESPDCSLKTLRSVEGSISLCCFQQFSTKHSQYQSKDPESPVNLQLLSEALRAEWRQKHRDSSQPIRGATSLLSWCV</sequence>
<evidence type="ECO:0000256" key="3">
    <source>
        <dbReference type="ARBA" id="ARBA00022614"/>
    </source>
</evidence>
<evidence type="ECO:0000259" key="8">
    <source>
        <dbReference type="PROSITE" id="PS50837"/>
    </source>
</evidence>